<dbReference type="AlphaFoldDB" id="A0AAN6V1P7"/>
<organism evidence="2 3">
    <name type="scientific">Dichotomopilus funicola</name>
    <dbReference type="NCBI Taxonomy" id="1934379"/>
    <lineage>
        <taxon>Eukaryota</taxon>
        <taxon>Fungi</taxon>
        <taxon>Dikarya</taxon>
        <taxon>Ascomycota</taxon>
        <taxon>Pezizomycotina</taxon>
        <taxon>Sordariomycetes</taxon>
        <taxon>Sordariomycetidae</taxon>
        <taxon>Sordariales</taxon>
        <taxon>Chaetomiaceae</taxon>
        <taxon>Dichotomopilus</taxon>
    </lineage>
</organism>
<proteinExistence type="predicted"/>
<feature type="compositionally biased region" description="Basic and acidic residues" evidence="1">
    <location>
        <begin position="214"/>
        <end position="262"/>
    </location>
</feature>
<dbReference type="EMBL" id="MU853588">
    <property type="protein sequence ID" value="KAK4143222.1"/>
    <property type="molecule type" value="Genomic_DNA"/>
</dbReference>
<gene>
    <name evidence="2" type="ORF">C8A04DRAFT_37584</name>
</gene>
<feature type="compositionally biased region" description="Basic and acidic residues" evidence="1">
    <location>
        <begin position="43"/>
        <end position="77"/>
    </location>
</feature>
<feature type="compositionally biased region" description="Polar residues" evidence="1">
    <location>
        <begin position="78"/>
        <end position="89"/>
    </location>
</feature>
<evidence type="ECO:0000256" key="1">
    <source>
        <dbReference type="SAM" id="MobiDB-lite"/>
    </source>
</evidence>
<dbReference type="GeneID" id="87820543"/>
<feature type="compositionally biased region" description="Polar residues" evidence="1">
    <location>
        <begin position="270"/>
        <end position="300"/>
    </location>
</feature>
<dbReference type="Proteomes" id="UP001302676">
    <property type="component" value="Unassembled WGS sequence"/>
</dbReference>
<feature type="compositionally biased region" description="Low complexity" evidence="1">
    <location>
        <begin position="379"/>
        <end position="422"/>
    </location>
</feature>
<evidence type="ECO:0000313" key="2">
    <source>
        <dbReference type="EMBL" id="KAK4143222.1"/>
    </source>
</evidence>
<reference evidence="2" key="1">
    <citation type="journal article" date="2023" name="Mol. Phylogenet. Evol.">
        <title>Genome-scale phylogeny and comparative genomics of the fungal order Sordariales.</title>
        <authorList>
            <person name="Hensen N."/>
            <person name="Bonometti L."/>
            <person name="Westerberg I."/>
            <person name="Brannstrom I.O."/>
            <person name="Guillou S."/>
            <person name="Cros-Aarteil S."/>
            <person name="Calhoun S."/>
            <person name="Haridas S."/>
            <person name="Kuo A."/>
            <person name="Mondo S."/>
            <person name="Pangilinan J."/>
            <person name="Riley R."/>
            <person name="LaButti K."/>
            <person name="Andreopoulos B."/>
            <person name="Lipzen A."/>
            <person name="Chen C."/>
            <person name="Yan M."/>
            <person name="Daum C."/>
            <person name="Ng V."/>
            <person name="Clum A."/>
            <person name="Steindorff A."/>
            <person name="Ohm R.A."/>
            <person name="Martin F."/>
            <person name="Silar P."/>
            <person name="Natvig D.O."/>
            <person name="Lalanne C."/>
            <person name="Gautier V."/>
            <person name="Ament-Velasquez S.L."/>
            <person name="Kruys A."/>
            <person name="Hutchinson M.I."/>
            <person name="Powell A.J."/>
            <person name="Barry K."/>
            <person name="Miller A.N."/>
            <person name="Grigoriev I.V."/>
            <person name="Debuchy R."/>
            <person name="Gladieux P."/>
            <person name="Hiltunen Thoren M."/>
            <person name="Johannesson H."/>
        </authorList>
    </citation>
    <scope>NUCLEOTIDE SEQUENCE</scope>
    <source>
        <strain evidence="2">CBS 141.50</strain>
    </source>
</reference>
<feature type="region of interest" description="Disordered" evidence="1">
    <location>
        <begin position="362"/>
        <end position="452"/>
    </location>
</feature>
<keyword evidence="3" id="KW-1185">Reference proteome</keyword>
<feature type="compositionally biased region" description="Polar residues" evidence="1">
    <location>
        <begin position="427"/>
        <end position="439"/>
    </location>
</feature>
<dbReference type="RefSeq" id="XP_062636593.1">
    <property type="nucleotide sequence ID" value="XM_062783930.1"/>
</dbReference>
<name>A0AAN6V1P7_9PEZI</name>
<feature type="compositionally biased region" description="Acidic residues" evidence="1">
    <location>
        <begin position="442"/>
        <end position="452"/>
    </location>
</feature>
<accession>A0AAN6V1P7</accession>
<feature type="region of interest" description="Disordered" evidence="1">
    <location>
        <begin position="29"/>
        <end position="345"/>
    </location>
</feature>
<evidence type="ECO:0000313" key="3">
    <source>
        <dbReference type="Proteomes" id="UP001302676"/>
    </source>
</evidence>
<feature type="compositionally biased region" description="Low complexity" evidence="1">
    <location>
        <begin position="321"/>
        <end position="337"/>
    </location>
</feature>
<comment type="caution">
    <text evidence="2">The sequence shown here is derived from an EMBL/GenBank/DDBJ whole genome shotgun (WGS) entry which is preliminary data.</text>
</comment>
<reference evidence="2" key="2">
    <citation type="submission" date="2023-05" db="EMBL/GenBank/DDBJ databases">
        <authorList>
            <consortium name="Lawrence Berkeley National Laboratory"/>
            <person name="Steindorff A."/>
            <person name="Hensen N."/>
            <person name="Bonometti L."/>
            <person name="Westerberg I."/>
            <person name="Brannstrom I.O."/>
            <person name="Guillou S."/>
            <person name="Cros-Aarteil S."/>
            <person name="Calhoun S."/>
            <person name="Haridas S."/>
            <person name="Kuo A."/>
            <person name="Mondo S."/>
            <person name="Pangilinan J."/>
            <person name="Riley R."/>
            <person name="Labutti K."/>
            <person name="Andreopoulos B."/>
            <person name="Lipzen A."/>
            <person name="Chen C."/>
            <person name="Yanf M."/>
            <person name="Daum C."/>
            <person name="Ng V."/>
            <person name="Clum A."/>
            <person name="Ohm R."/>
            <person name="Martin F."/>
            <person name="Silar P."/>
            <person name="Natvig D."/>
            <person name="Lalanne C."/>
            <person name="Gautier V."/>
            <person name="Ament-Velasquez S.L."/>
            <person name="Kruys A."/>
            <person name="Hutchinson M.I."/>
            <person name="Powell A.J."/>
            <person name="Barry K."/>
            <person name="Miller A.N."/>
            <person name="Grigoriev I.V."/>
            <person name="Debuchy R."/>
            <person name="Gladieux P."/>
            <person name="Thoren M.H."/>
            <person name="Johannesson H."/>
        </authorList>
    </citation>
    <scope>NUCLEOTIDE SEQUENCE</scope>
    <source>
        <strain evidence="2">CBS 141.50</strain>
    </source>
</reference>
<sequence length="452" mass="48105">MGVSLSTLVGWTVVIAAVYAVAFGIPGQKKAPAAVRGGATQRQRLEDKPNTHNRKEPKEKAKRQRGDAYSKDTEDTNKTTQVKARTTKPSAPVRPAVDDSSDDGADNREFARQLANIKQGTTLNAPKKSDEKRQKSVKQSRAQVIDDKVNEIKVSAPSSTAGVDADDDESESASPEIKATDASGVSDMLEPKASGPSVLRLTDTDKAKTKKEKKAKEPEKTETKKQRQNRQKAEAAKALREETEKARKVDMENQRRQARIAEGRPAQDGSAFTAQAVQSSAWSGNGANGTSAPSNATNGSFLPVQPLDTFETGSYTDVSLPAKNEAPAPVKAAPATKSNPADSWIATLPSEEEQMELLRDEEAWNTVSTKKTNKKKKGAAAAAANETATDSESAAVQPKPAAKTSTPAPATSNGTTAAAPAKKPTKIVSQQSAFAALSTNEPEGEEENEWDV</sequence>
<protein>
    <submittedName>
        <fullName evidence="2">Uncharacterized protein</fullName>
    </submittedName>
</protein>